<evidence type="ECO:0000313" key="2">
    <source>
        <dbReference type="EMBL" id="WKW12811.1"/>
    </source>
</evidence>
<keyword evidence="4" id="KW-1185">Reference proteome</keyword>
<accession>A0AA49Q7H3</accession>
<evidence type="ECO:0000259" key="1">
    <source>
        <dbReference type="Pfam" id="PF07992"/>
    </source>
</evidence>
<dbReference type="InterPro" id="IPR052541">
    <property type="entry name" value="SQRD"/>
</dbReference>
<dbReference type="InterPro" id="IPR036188">
    <property type="entry name" value="FAD/NAD-bd_sf"/>
</dbReference>
<dbReference type="Pfam" id="PF07992">
    <property type="entry name" value="Pyr_redox_2"/>
    <property type="match status" value="1"/>
</dbReference>
<gene>
    <name evidence="2" type="ORF">Strain138_002121</name>
    <name evidence="3" type="ORF">Strain318_002120</name>
</gene>
<proteinExistence type="predicted"/>
<dbReference type="KEGG" id="pspc:Strain318_002120"/>
<evidence type="ECO:0000313" key="4">
    <source>
        <dbReference type="Proteomes" id="UP001229955"/>
    </source>
</evidence>
<dbReference type="EMBL" id="CP130613">
    <property type="protein sequence ID" value="WKW15718.1"/>
    <property type="molecule type" value="Genomic_DNA"/>
</dbReference>
<organism evidence="3 4">
    <name type="scientific">Pseudogemmatithrix spongiicola</name>
    <dbReference type="NCBI Taxonomy" id="3062599"/>
    <lineage>
        <taxon>Bacteria</taxon>
        <taxon>Pseudomonadati</taxon>
        <taxon>Gemmatimonadota</taxon>
        <taxon>Gemmatimonadia</taxon>
        <taxon>Gemmatimonadales</taxon>
        <taxon>Gemmatimonadaceae</taxon>
        <taxon>Pseudogemmatithrix</taxon>
    </lineage>
</organism>
<dbReference type="InterPro" id="IPR023753">
    <property type="entry name" value="FAD/NAD-binding_dom"/>
</dbReference>
<dbReference type="PANTHER" id="PTHR43755">
    <property type="match status" value="1"/>
</dbReference>
<sequence>MRHILILGAGTAGTVIANRLSRRLRSQLRAGRVNITIVDPDPVHLYQPGLLFIPFGESFRERITKDRRPTLDRDVRYVASAITAMDPDSDTVTLADGTRLSYDLCIVATGARLVPEETEGMTGPGWRESVHEFYSLEGAERLGYALDCFVGGRVVVNVVEMPIKCPVAPLEFAFLADAYFTNCGIRDKVEIVYATPLDGAFTKPVAAKSLGHLLEEKGILLETEFNTGRIETRAAGAPADELDGRAGALVSWDERRIPFDLLVTVPVHKGAAFIATAAGLGDAMDFVMVNPRTLQSQRKPNIFALGDAANCPTSKAGSVAHFQAEVLEENVVRMLEGRALDAGFDGHANCFIETGHRKALLIDFNYDTEPLPGMFPYAWGPVPLLKESRLNHLGKLAFRHAYWNRLLPGRDFPGIDAKMKRSGKRMLQTQD</sequence>
<dbReference type="GO" id="GO:0016491">
    <property type="term" value="F:oxidoreductase activity"/>
    <property type="evidence" value="ECO:0007669"/>
    <property type="project" value="InterPro"/>
</dbReference>
<dbReference type="EMBL" id="CP130612">
    <property type="protein sequence ID" value="WKW12811.1"/>
    <property type="molecule type" value="Genomic_DNA"/>
</dbReference>
<protein>
    <submittedName>
        <fullName evidence="3">FAD/NAD(P)-binding oxidoreductase</fullName>
    </submittedName>
</protein>
<feature type="domain" description="FAD/NAD(P)-binding" evidence="1">
    <location>
        <begin position="3"/>
        <end position="130"/>
    </location>
</feature>
<name>A0AA49Q7H3_9BACT</name>
<dbReference type="PRINTS" id="PR00368">
    <property type="entry name" value="FADPNR"/>
</dbReference>
<accession>A0AA49JVK1</accession>
<dbReference type="Proteomes" id="UP001229955">
    <property type="component" value="Chromosome"/>
</dbReference>
<evidence type="ECO:0000313" key="3">
    <source>
        <dbReference type="EMBL" id="WKW15718.1"/>
    </source>
</evidence>
<reference evidence="3" key="1">
    <citation type="submission" date="2023-07" db="EMBL/GenBank/DDBJ databases">
        <authorList>
            <person name="Haufschild T."/>
            <person name="Kallscheuer N."/>
            <person name="Hammer J."/>
            <person name="Kohn T."/>
            <person name="Kabuu M."/>
            <person name="Jogler M."/>
            <person name="Wohfarth N."/>
            <person name="Heuer A."/>
            <person name="Rohde M."/>
            <person name="van Teeseling M.C.F."/>
            <person name="Jogler C."/>
        </authorList>
    </citation>
    <scope>NUCLEOTIDE SEQUENCE</scope>
    <source>
        <strain evidence="2">Strain 138</strain>
        <strain evidence="3">Strain 318</strain>
    </source>
</reference>
<dbReference type="SUPFAM" id="SSF51905">
    <property type="entry name" value="FAD/NAD(P)-binding domain"/>
    <property type="match status" value="2"/>
</dbReference>
<dbReference type="RefSeq" id="WP_367885686.1">
    <property type="nucleotide sequence ID" value="NZ_CP130612.1"/>
</dbReference>
<dbReference type="Gene3D" id="3.50.50.60">
    <property type="entry name" value="FAD/NAD(P)-binding domain"/>
    <property type="match status" value="2"/>
</dbReference>
<dbReference type="AlphaFoldDB" id="A0AA49Q7H3"/>
<dbReference type="PANTHER" id="PTHR43755:SF1">
    <property type="entry name" value="FAD-DEPENDENT PYRIDINE NUCLEOTIDE-DISULPHIDE OXIDOREDUCTASE"/>
    <property type="match status" value="1"/>
</dbReference>